<keyword evidence="3" id="KW-1185">Reference proteome</keyword>
<organism evidence="2 3">
    <name type="scientific">Gracilariopsis chorda</name>
    <dbReference type="NCBI Taxonomy" id="448386"/>
    <lineage>
        <taxon>Eukaryota</taxon>
        <taxon>Rhodophyta</taxon>
        <taxon>Florideophyceae</taxon>
        <taxon>Rhodymeniophycidae</taxon>
        <taxon>Gracilariales</taxon>
        <taxon>Gracilariaceae</taxon>
        <taxon>Gracilariopsis</taxon>
    </lineage>
</organism>
<dbReference type="AlphaFoldDB" id="A0A2V3J0E1"/>
<proteinExistence type="predicted"/>
<feature type="compositionally biased region" description="Basic and acidic residues" evidence="1">
    <location>
        <begin position="44"/>
        <end position="60"/>
    </location>
</feature>
<reference evidence="2 3" key="1">
    <citation type="journal article" date="2018" name="Mol. Biol. Evol.">
        <title>Analysis of the draft genome of the red seaweed Gracilariopsis chorda provides insights into genome size evolution in Rhodophyta.</title>
        <authorList>
            <person name="Lee J."/>
            <person name="Yang E.C."/>
            <person name="Graf L."/>
            <person name="Yang J.H."/>
            <person name="Qiu H."/>
            <person name="Zel Zion U."/>
            <person name="Chan C.X."/>
            <person name="Stephens T.G."/>
            <person name="Weber A.P.M."/>
            <person name="Boo G.H."/>
            <person name="Boo S.M."/>
            <person name="Kim K.M."/>
            <person name="Shin Y."/>
            <person name="Jung M."/>
            <person name="Lee S.J."/>
            <person name="Yim H.S."/>
            <person name="Lee J.H."/>
            <person name="Bhattacharya D."/>
            <person name="Yoon H.S."/>
        </authorList>
    </citation>
    <scope>NUCLEOTIDE SEQUENCE [LARGE SCALE GENOMIC DNA]</scope>
    <source>
        <strain evidence="2 3">SKKU-2015</strain>
        <tissue evidence="2">Whole body</tissue>
    </source>
</reference>
<feature type="region of interest" description="Disordered" evidence="1">
    <location>
        <begin position="33"/>
        <end position="67"/>
    </location>
</feature>
<comment type="caution">
    <text evidence="2">The sequence shown here is derived from an EMBL/GenBank/DDBJ whole genome shotgun (WGS) entry which is preliminary data.</text>
</comment>
<evidence type="ECO:0000313" key="3">
    <source>
        <dbReference type="Proteomes" id="UP000247409"/>
    </source>
</evidence>
<sequence>MAFITSFSGISVRGSVSSSSVCTVAPRRAAKWTMDGKGFGGGEATRDPEPTKIDPNDPKGKQKAIHPAETFAEYQARVAREKAEKEK</sequence>
<gene>
    <name evidence="2" type="ORF">BWQ96_03359</name>
</gene>
<dbReference type="OrthoDB" id="10261313at2759"/>
<protein>
    <submittedName>
        <fullName evidence="2">Protein PYP1</fullName>
    </submittedName>
</protein>
<dbReference type="EMBL" id="NBIV01000032">
    <property type="protein sequence ID" value="PXF46830.1"/>
    <property type="molecule type" value="Genomic_DNA"/>
</dbReference>
<evidence type="ECO:0000313" key="2">
    <source>
        <dbReference type="EMBL" id="PXF46830.1"/>
    </source>
</evidence>
<name>A0A2V3J0E1_9FLOR</name>
<evidence type="ECO:0000256" key="1">
    <source>
        <dbReference type="SAM" id="MobiDB-lite"/>
    </source>
</evidence>
<dbReference type="Proteomes" id="UP000247409">
    <property type="component" value="Unassembled WGS sequence"/>
</dbReference>
<accession>A0A2V3J0E1</accession>